<keyword evidence="7" id="KW-0963">Cytoplasm</keyword>
<evidence type="ECO:0000256" key="1">
    <source>
        <dbReference type="ARBA" id="ARBA00004926"/>
    </source>
</evidence>
<dbReference type="InterPro" id="IPR023096">
    <property type="entry name" value="G6P_Isomerase_C"/>
</dbReference>
<dbReference type="RefSeq" id="WP_176266408.1">
    <property type="nucleotide sequence ID" value="NZ_JABWGV010000001.1"/>
</dbReference>
<dbReference type="InterPro" id="IPR046348">
    <property type="entry name" value="SIS_dom_sf"/>
</dbReference>
<dbReference type="GO" id="GO:0004347">
    <property type="term" value="F:glucose-6-phosphate isomerase activity"/>
    <property type="evidence" value="ECO:0007669"/>
    <property type="project" value="UniProtKB-UniRule"/>
</dbReference>
<dbReference type="PROSITE" id="PS51463">
    <property type="entry name" value="P_GLUCOSE_ISOMERASE_3"/>
    <property type="match status" value="1"/>
</dbReference>
<evidence type="ECO:0000256" key="5">
    <source>
        <dbReference type="ARBA" id="ARBA00023235"/>
    </source>
</evidence>
<name>A0A850H0H4_9SPHN</name>
<feature type="active site" description="Proton donor" evidence="7">
    <location>
        <position position="345"/>
    </location>
</feature>
<dbReference type="GO" id="GO:0048029">
    <property type="term" value="F:monosaccharide binding"/>
    <property type="evidence" value="ECO:0007669"/>
    <property type="project" value="TreeGrafter"/>
</dbReference>
<dbReference type="NCBIfam" id="NF001211">
    <property type="entry name" value="PRK00179.1"/>
    <property type="match status" value="1"/>
</dbReference>
<dbReference type="EMBL" id="JABWGV010000001">
    <property type="protein sequence ID" value="NVD44137.1"/>
    <property type="molecule type" value="Genomic_DNA"/>
</dbReference>
<dbReference type="PROSITE" id="PS00765">
    <property type="entry name" value="P_GLUCOSE_ISOMERASE_1"/>
    <property type="match status" value="1"/>
</dbReference>
<comment type="function">
    <text evidence="7">Catalyzes the reversible isomerization of glucose-6-phosphate to fructose-6-phosphate.</text>
</comment>
<dbReference type="GO" id="GO:0051156">
    <property type="term" value="P:glucose 6-phosphate metabolic process"/>
    <property type="evidence" value="ECO:0007669"/>
    <property type="project" value="TreeGrafter"/>
</dbReference>
<protein>
    <recommendedName>
        <fullName evidence="7">Glucose-6-phosphate isomerase</fullName>
        <shortName evidence="7">GPI</shortName>
        <ecNumber evidence="7">5.3.1.9</ecNumber>
    </recommendedName>
    <alternativeName>
        <fullName evidence="7">Phosphoglucose isomerase</fullName>
        <shortName evidence="7">PGI</shortName>
    </alternativeName>
    <alternativeName>
        <fullName evidence="7">Phosphohexose isomerase</fullName>
        <shortName evidence="7">PHI</shortName>
    </alternativeName>
</protein>
<evidence type="ECO:0000313" key="10">
    <source>
        <dbReference type="Proteomes" id="UP000561438"/>
    </source>
</evidence>
<proteinExistence type="inferred from homology"/>
<dbReference type="Proteomes" id="UP000561438">
    <property type="component" value="Unassembled WGS sequence"/>
</dbReference>
<evidence type="ECO:0000256" key="4">
    <source>
        <dbReference type="ARBA" id="ARBA00023152"/>
    </source>
</evidence>
<reference evidence="9 10" key="1">
    <citation type="submission" date="2020-06" db="EMBL/GenBank/DDBJ databases">
        <title>Altererythrobacter sp. HHU K3-1.</title>
        <authorList>
            <person name="Zhang D."/>
            <person name="Xue H."/>
        </authorList>
    </citation>
    <scope>NUCLEOTIDE SEQUENCE [LARGE SCALE GENOMIC DNA]</scope>
    <source>
        <strain evidence="9 10">HHU K3-1</strain>
    </source>
</reference>
<dbReference type="Gene3D" id="1.10.1390.10">
    <property type="match status" value="1"/>
</dbReference>
<dbReference type="EC" id="5.3.1.9" evidence="7"/>
<gene>
    <name evidence="7 9" type="primary">pgi</name>
    <name evidence="9" type="ORF">HUV48_03775</name>
</gene>
<sequence>MYSADKTASDAAWSAIRAVPRQTLGEMFSSDDDRVEKLTRRLEWGEGEERLGIRFDWSKTHLNGDLLTGFEKLADAHDFAGMRAAMLGGEEVNVTESRAAEHTAQRGIGADPSVEEAAALHERMKLLVEAMHDGALGDVKHCIHIGIGGSALGPAMALSALTRDLELVDTHVVSNIDGLALEAAFAKCDPATTIIAVASKTFTTIETMTNAESALKWLGEGGVQDPSGRVVALTASPEKAVEWGVDETRVLPFGESVGGRYSLWSSIGFPVALAAGWDEFAAMLAGAKAMDEHFRDNDGRANVALLAAFADRYYAEVRECQTRAVFAYDERLSLLPDYLQQLEMESNGKRVTADGEPVDGPTAAITWGGVGTDAQHAVFQLLHQGTHLVPVDFIASIAPGDELDPAHHRILLTNCFAQGAALMAGDKGEDPARHFPGDRPSATMLCDDLDASTLGALIAFHEHRTFANAVLMGINPFDQFGVELGKRMAKDIEKGGRSFDASTEALLAAAGLA</sequence>
<keyword evidence="10" id="KW-1185">Reference proteome</keyword>
<dbReference type="GO" id="GO:0005829">
    <property type="term" value="C:cytosol"/>
    <property type="evidence" value="ECO:0007669"/>
    <property type="project" value="TreeGrafter"/>
</dbReference>
<dbReference type="UniPathway" id="UPA00138"/>
<feature type="active site" evidence="7">
    <location>
        <position position="486"/>
    </location>
</feature>
<dbReference type="Pfam" id="PF00342">
    <property type="entry name" value="PGI"/>
    <property type="match status" value="1"/>
</dbReference>
<evidence type="ECO:0000256" key="6">
    <source>
        <dbReference type="ARBA" id="ARBA00029321"/>
    </source>
</evidence>
<evidence type="ECO:0000256" key="7">
    <source>
        <dbReference type="HAMAP-Rule" id="MF_00473"/>
    </source>
</evidence>
<dbReference type="Gene3D" id="3.40.50.10490">
    <property type="entry name" value="Glucose-6-phosphate isomerase like protein, domain 1"/>
    <property type="match status" value="2"/>
</dbReference>
<accession>A0A850H0H4</accession>
<keyword evidence="3 7" id="KW-0312">Gluconeogenesis</keyword>
<comment type="pathway">
    <text evidence="1 7 8">Carbohydrate degradation; glycolysis; D-glyceraldehyde 3-phosphate and glycerone phosphate from D-glucose: step 2/4.</text>
</comment>
<dbReference type="CDD" id="cd05015">
    <property type="entry name" value="SIS_PGI_1"/>
    <property type="match status" value="1"/>
</dbReference>
<keyword evidence="5 7" id="KW-0413">Isomerase</keyword>
<evidence type="ECO:0000256" key="2">
    <source>
        <dbReference type="ARBA" id="ARBA00006604"/>
    </source>
</evidence>
<evidence type="ECO:0000256" key="3">
    <source>
        <dbReference type="ARBA" id="ARBA00022432"/>
    </source>
</evidence>
<dbReference type="GO" id="GO:0006096">
    <property type="term" value="P:glycolytic process"/>
    <property type="evidence" value="ECO:0007669"/>
    <property type="project" value="UniProtKB-UniRule"/>
</dbReference>
<comment type="catalytic activity">
    <reaction evidence="6 7 8">
        <text>alpha-D-glucose 6-phosphate = beta-D-fructose 6-phosphate</text>
        <dbReference type="Rhea" id="RHEA:11816"/>
        <dbReference type="ChEBI" id="CHEBI:57634"/>
        <dbReference type="ChEBI" id="CHEBI:58225"/>
        <dbReference type="EC" id="5.3.1.9"/>
    </reaction>
</comment>
<feature type="active site" evidence="7">
    <location>
        <position position="376"/>
    </location>
</feature>
<dbReference type="PRINTS" id="PR00662">
    <property type="entry name" value="G6PISOMERASE"/>
</dbReference>
<comment type="pathway">
    <text evidence="7">Carbohydrate biosynthesis; gluconeogenesis.</text>
</comment>
<dbReference type="GO" id="GO:0097367">
    <property type="term" value="F:carbohydrate derivative binding"/>
    <property type="evidence" value="ECO:0007669"/>
    <property type="project" value="InterPro"/>
</dbReference>
<dbReference type="InterPro" id="IPR001672">
    <property type="entry name" value="G6P_Isomerase"/>
</dbReference>
<dbReference type="PANTHER" id="PTHR11469">
    <property type="entry name" value="GLUCOSE-6-PHOSPHATE ISOMERASE"/>
    <property type="match status" value="1"/>
</dbReference>
<dbReference type="PANTHER" id="PTHR11469:SF1">
    <property type="entry name" value="GLUCOSE-6-PHOSPHATE ISOMERASE"/>
    <property type="match status" value="1"/>
</dbReference>
<dbReference type="PROSITE" id="PS00174">
    <property type="entry name" value="P_GLUCOSE_ISOMERASE_2"/>
    <property type="match status" value="1"/>
</dbReference>
<dbReference type="UniPathway" id="UPA00109">
    <property type="reaction ID" value="UER00181"/>
</dbReference>
<dbReference type="SUPFAM" id="SSF53697">
    <property type="entry name" value="SIS domain"/>
    <property type="match status" value="1"/>
</dbReference>
<evidence type="ECO:0000313" key="9">
    <source>
        <dbReference type="EMBL" id="NVD44137.1"/>
    </source>
</evidence>
<dbReference type="GO" id="GO:0006094">
    <property type="term" value="P:gluconeogenesis"/>
    <property type="evidence" value="ECO:0007669"/>
    <property type="project" value="UniProtKB-UniRule"/>
</dbReference>
<comment type="subcellular location">
    <subcellularLocation>
        <location evidence="7">Cytoplasm</location>
    </subcellularLocation>
</comment>
<dbReference type="InterPro" id="IPR018189">
    <property type="entry name" value="Phosphoglucose_isomerase_CS"/>
</dbReference>
<evidence type="ECO:0000256" key="8">
    <source>
        <dbReference type="RuleBase" id="RU000612"/>
    </source>
</evidence>
<dbReference type="AlphaFoldDB" id="A0A850H0H4"/>
<dbReference type="HAMAP" id="MF_00473">
    <property type="entry name" value="G6P_isomerase"/>
    <property type="match status" value="1"/>
</dbReference>
<dbReference type="CDD" id="cd05016">
    <property type="entry name" value="SIS_PGI_2"/>
    <property type="match status" value="1"/>
</dbReference>
<comment type="caution">
    <text evidence="9">The sequence shown here is derived from an EMBL/GenBank/DDBJ whole genome shotgun (WGS) entry which is preliminary data.</text>
</comment>
<comment type="similarity">
    <text evidence="2 7 8">Belongs to the GPI family.</text>
</comment>
<dbReference type="InterPro" id="IPR035482">
    <property type="entry name" value="SIS_PGI_2"/>
</dbReference>
<dbReference type="InterPro" id="IPR035476">
    <property type="entry name" value="SIS_PGI_1"/>
</dbReference>
<organism evidence="9 10">
    <name type="scientific">Qipengyuania atrilutea</name>
    <dbReference type="NCBI Taxonomy" id="2744473"/>
    <lineage>
        <taxon>Bacteria</taxon>
        <taxon>Pseudomonadati</taxon>
        <taxon>Pseudomonadota</taxon>
        <taxon>Alphaproteobacteria</taxon>
        <taxon>Sphingomonadales</taxon>
        <taxon>Erythrobacteraceae</taxon>
        <taxon>Qipengyuania</taxon>
    </lineage>
</organism>
<keyword evidence="4 7" id="KW-0324">Glycolysis</keyword>